<evidence type="ECO:0000256" key="6">
    <source>
        <dbReference type="ARBA" id="ARBA00022660"/>
    </source>
</evidence>
<evidence type="ECO:0000256" key="1">
    <source>
        <dbReference type="ARBA" id="ARBA00003195"/>
    </source>
</evidence>
<name>A0AAD9K0H3_9ANNE</name>
<proteinExistence type="inferred from homology"/>
<comment type="caution">
    <text evidence="12">The sequence shown here is derived from an EMBL/GenBank/DDBJ whole genome shotgun (WGS) entry which is preliminary data.</text>
</comment>
<dbReference type="GO" id="GO:0032981">
    <property type="term" value="P:mitochondrial respiratory chain complex I assembly"/>
    <property type="evidence" value="ECO:0007669"/>
    <property type="project" value="TreeGrafter"/>
</dbReference>
<evidence type="ECO:0000256" key="8">
    <source>
        <dbReference type="ARBA" id="ARBA00022946"/>
    </source>
</evidence>
<protein>
    <recommendedName>
        <fullName evidence="14">NADH dehydrogenase [ubiquinone] 1 beta subcomplex subunit 2, mitochondrial</fullName>
    </recommendedName>
</protein>
<dbReference type="EMBL" id="JAODUP010000093">
    <property type="protein sequence ID" value="KAK2162694.1"/>
    <property type="molecule type" value="Genomic_DNA"/>
</dbReference>
<accession>A0AAD9K0H3</accession>
<comment type="function">
    <text evidence="1">Accessory subunit of the mitochondrial membrane respiratory chain NADH dehydrogenase (Complex I), that is believed not to be involved in catalysis. Complex I functions in the transfer of electrons from NADH to the respiratory chain. The immediate electron acceptor for the enzyme is believed to be ubiquinone.</text>
</comment>
<organism evidence="12 13">
    <name type="scientific">Paralvinella palmiformis</name>
    <dbReference type="NCBI Taxonomy" id="53620"/>
    <lineage>
        <taxon>Eukaryota</taxon>
        <taxon>Metazoa</taxon>
        <taxon>Spiralia</taxon>
        <taxon>Lophotrochozoa</taxon>
        <taxon>Annelida</taxon>
        <taxon>Polychaeta</taxon>
        <taxon>Sedentaria</taxon>
        <taxon>Canalipalpata</taxon>
        <taxon>Terebellida</taxon>
        <taxon>Terebelliformia</taxon>
        <taxon>Alvinellidae</taxon>
        <taxon>Paralvinella</taxon>
    </lineage>
</organism>
<evidence type="ECO:0000256" key="11">
    <source>
        <dbReference type="ARBA" id="ARBA00023136"/>
    </source>
</evidence>
<dbReference type="AlphaFoldDB" id="A0AAD9K0H3"/>
<evidence type="ECO:0000256" key="10">
    <source>
        <dbReference type="ARBA" id="ARBA00023128"/>
    </source>
</evidence>
<evidence type="ECO:0000313" key="12">
    <source>
        <dbReference type="EMBL" id="KAK2162694.1"/>
    </source>
</evidence>
<keyword evidence="7" id="KW-0999">Mitochondrion inner membrane</keyword>
<keyword evidence="6" id="KW-0679">Respiratory chain</keyword>
<evidence type="ECO:0000256" key="7">
    <source>
        <dbReference type="ARBA" id="ARBA00022792"/>
    </source>
</evidence>
<comment type="subcellular location">
    <subcellularLocation>
        <location evidence="2">Mitochondrion inner membrane</location>
        <topology evidence="2">Peripheral membrane protein</topology>
        <orientation evidence="2">Matrix side</orientation>
    </subcellularLocation>
</comment>
<comment type="subunit">
    <text evidence="4">Complex I is composed of 45 different subunits.</text>
</comment>
<keyword evidence="13" id="KW-1185">Reference proteome</keyword>
<keyword evidence="9" id="KW-0249">Electron transport</keyword>
<evidence type="ECO:0000313" key="13">
    <source>
        <dbReference type="Proteomes" id="UP001208570"/>
    </source>
</evidence>
<keyword evidence="10" id="KW-0496">Mitochondrion</keyword>
<evidence type="ECO:0000256" key="5">
    <source>
        <dbReference type="ARBA" id="ARBA00022448"/>
    </source>
</evidence>
<dbReference type="Proteomes" id="UP001208570">
    <property type="component" value="Unassembled WGS sequence"/>
</dbReference>
<keyword evidence="5" id="KW-0813">Transport</keyword>
<dbReference type="GO" id="GO:0005743">
    <property type="term" value="C:mitochondrial inner membrane"/>
    <property type="evidence" value="ECO:0007669"/>
    <property type="project" value="UniProtKB-SubCell"/>
</dbReference>
<evidence type="ECO:0000256" key="9">
    <source>
        <dbReference type="ARBA" id="ARBA00022982"/>
    </source>
</evidence>
<evidence type="ECO:0000256" key="3">
    <source>
        <dbReference type="ARBA" id="ARBA00005923"/>
    </source>
</evidence>
<dbReference type="PANTHER" id="PTHR15223">
    <property type="entry name" value="NADH-UBIQUINONE OXIDOREDUCTASE AGGG SUBUNIT"/>
    <property type="match status" value="1"/>
</dbReference>
<dbReference type="GO" id="GO:0045271">
    <property type="term" value="C:respiratory chain complex I"/>
    <property type="evidence" value="ECO:0007669"/>
    <property type="project" value="InterPro"/>
</dbReference>
<sequence>MFGLSRLAPLGRRLMLSQSGKPILKSTTRSSSGQWFYREENRNHSAYVKYTAEIVMGLAWYWVLYHIWYDTGKLVGEFPYPDPSTWTDRELGIPADDED</sequence>
<dbReference type="Pfam" id="PF14813">
    <property type="entry name" value="NADH_B2"/>
    <property type="match status" value="1"/>
</dbReference>
<gene>
    <name evidence="12" type="ORF">LSH36_93g02001</name>
</gene>
<dbReference type="InterPro" id="IPR026627">
    <property type="entry name" value="NDUFB2_animal"/>
</dbReference>
<evidence type="ECO:0000256" key="4">
    <source>
        <dbReference type="ARBA" id="ARBA00011533"/>
    </source>
</evidence>
<comment type="similarity">
    <text evidence="3">Belongs to the complex I NDUFB2 subunit family.</text>
</comment>
<reference evidence="12" key="1">
    <citation type="journal article" date="2023" name="Mol. Biol. Evol.">
        <title>Third-Generation Sequencing Reveals the Adaptive Role of the Epigenome in Three Deep-Sea Polychaetes.</title>
        <authorList>
            <person name="Perez M."/>
            <person name="Aroh O."/>
            <person name="Sun Y."/>
            <person name="Lan Y."/>
            <person name="Juniper S.K."/>
            <person name="Young C.R."/>
            <person name="Angers B."/>
            <person name="Qian P.Y."/>
        </authorList>
    </citation>
    <scope>NUCLEOTIDE SEQUENCE</scope>
    <source>
        <strain evidence="12">P08H-3</strain>
    </source>
</reference>
<keyword evidence="11" id="KW-0472">Membrane</keyword>
<keyword evidence="8" id="KW-0809">Transit peptide</keyword>
<dbReference type="PANTHER" id="PTHR15223:SF1">
    <property type="entry name" value="NADH DEHYDROGENASE [UBIQUINONE] 1 BETA SUBCOMPLEX SUBUNIT 2, MITOCHONDRIAL"/>
    <property type="match status" value="1"/>
</dbReference>
<evidence type="ECO:0000256" key="2">
    <source>
        <dbReference type="ARBA" id="ARBA00004443"/>
    </source>
</evidence>
<evidence type="ECO:0008006" key="14">
    <source>
        <dbReference type="Google" id="ProtNLM"/>
    </source>
</evidence>